<sequence length="208" mass="23994">MQPKQGSERFVLNKDSSSGMAIVHRIDCGAIRHQVEQDVREELPRQDFIEIGQDSTGVSLYRESTRWDTFRYEASYVTRDELAQTGLRYRPCKICNPDLPSRSQVKSISIHAVDLKSHHLGKFFFGWGILERFVITCQLDKDERPEVFIDAYFDKETSHRFQPDDVLEYPRQIRTKTNEEPVPQSSDHPAVGEACLNRVCGSDTIQTQ</sequence>
<accession>W5IJW4</accession>
<dbReference type="AlphaFoldDB" id="W5IJW4"/>
<organism evidence="1 2">
    <name type="scientific">Scardovia inopinata F0304</name>
    <dbReference type="NCBI Taxonomy" id="641146"/>
    <lineage>
        <taxon>Bacteria</taxon>
        <taxon>Bacillati</taxon>
        <taxon>Actinomycetota</taxon>
        <taxon>Actinomycetes</taxon>
        <taxon>Bifidobacteriales</taxon>
        <taxon>Bifidobacteriaceae</taxon>
        <taxon>Scardovia</taxon>
    </lineage>
</organism>
<proteinExistence type="predicted"/>
<keyword evidence="2" id="KW-1185">Reference proteome</keyword>
<name>W5IJW4_SCAIO</name>
<gene>
    <name evidence="1" type="ORF">HMPREF9020_00791</name>
</gene>
<evidence type="ECO:0000313" key="1">
    <source>
        <dbReference type="EMBL" id="EFG27152.1"/>
    </source>
</evidence>
<dbReference type="RefSeq" id="WP_006293154.1">
    <property type="nucleotide sequence ID" value="NZ_GG770225.1"/>
</dbReference>
<dbReference type="HOGENOM" id="CLU_1320153_0_0_11"/>
<reference evidence="1 2" key="1">
    <citation type="submission" date="2012-01" db="EMBL/GenBank/DDBJ databases">
        <title>The Genome Sequence of Scardovia inopinata F0304.</title>
        <authorList>
            <consortium name="The Broad Institute Genome Sequencing Platform"/>
            <person name="Ward D."/>
            <person name="Earl A."/>
            <person name="Feldgarden M."/>
            <person name="Gevers D."/>
            <person name="Young S."/>
            <person name="Zeng Q."/>
            <person name="Koehrsen M."/>
            <person name="Alvarado L."/>
            <person name="Berlin A.M."/>
            <person name="Borenstein D."/>
            <person name="Chapman S.B."/>
            <person name="Chen Z."/>
            <person name="Engels R."/>
            <person name="Freedman E."/>
            <person name="Gellesch M."/>
            <person name="Goldberg J."/>
            <person name="Griggs A."/>
            <person name="Gujja S."/>
            <person name="Heilman E.R."/>
            <person name="Heiman D.I."/>
            <person name="Hepburn T.A."/>
            <person name="Howarth C."/>
            <person name="Jen D."/>
            <person name="Larson L."/>
            <person name="Mehta T."/>
            <person name="Park D."/>
            <person name="Pearson M."/>
            <person name="Richards J."/>
            <person name="Roberts A."/>
            <person name="Saif S."/>
            <person name="Shea T.D."/>
            <person name="Shenoy N."/>
            <person name="Sisk P."/>
            <person name="Stolte C."/>
            <person name="Sykes S.N."/>
            <person name="Walk T."/>
            <person name="White J."/>
            <person name="Yandava C."/>
            <person name="Izard J."/>
            <person name="Baranova O.V."/>
            <person name="Blanton J.M."/>
            <person name="Tanner A.C."/>
            <person name="Dewhirst F."/>
            <person name="Haas B."/>
            <person name="Nusbaum C."/>
            <person name="Birren B."/>
        </authorList>
    </citation>
    <scope>NUCLEOTIDE SEQUENCE [LARGE SCALE GENOMIC DNA]</scope>
    <source>
        <strain evidence="1 2">F0304</strain>
    </source>
</reference>
<dbReference type="EMBL" id="ADCX01000004">
    <property type="protein sequence ID" value="EFG27152.1"/>
    <property type="molecule type" value="Genomic_DNA"/>
</dbReference>
<protein>
    <submittedName>
        <fullName evidence="1">Uncharacterized protein</fullName>
    </submittedName>
</protein>
<evidence type="ECO:0000313" key="2">
    <source>
        <dbReference type="Proteomes" id="UP000005777"/>
    </source>
</evidence>
<dbReference type="Proteomes" id="UP000005777">
    <property type="component" value="Unassembled WGS sequence"/>
</dbReference>
<comment type="caution">
    <text evidence="1">The sequence shown here is derived from an EMBL/GenBank/DDBJ whole genome shotgun (WGS) entry which is preliminary data.</text>
</comment>